<gene>
    <name evidence="2" type="ORF">Ocin01_17353</name>
</gene>
<evidence type="ECO:0000313" key="3">
    <source>
        <dbReference type="Proteomes" id="UP000094527"/>
    </source>
</evidence>
<proteinExistence type="predicted"/>
<reference evidence="2 3" key="1">
    <citation type="journal article" date="2016" name="Genome Biol. Evol.">
        <title>Gene Family Evolution Reflects Adaptation to Soil Environmental Stressors in the Genome of the Collembolan Orchesella cincta.</title>
        <authorList>
            <person name="Faddeeva-Vakhrusheva A."/>
            <person name="Derks M.F."/>
            <person name="Anvar S.Y."/>
            <person name="Agamennone V."/>
            <person name="Suring W."/>
            <person name="Smit S."/>
            <person name="van Straalen N.M."/>
            <person name="Roelofs D."/>
        </authorList>
    </citation>
    <scope>NUCLEOTIDE SEQUENCE [LARGE SCALE GENOMIC DNA]</scope>
    <source>
        <tissue evidence="2">Mixed pool</tissue>
    </source>
</reference>
<feature type="domain" description="Transposable element P transposase-like RNase H" evidence="1">
    <location>
        <begin position="472"/>
        <end position="620"/>
    </location>
</feature>
<dbReference type="OrthoDB" id="7675410at2759"/>
<dbReference type="Pfam" id="PF21787">
    <property type="entry name" value="TNP-like_RNaseH_N"/>
    <property type="match status" value="1"/>
</dbReference>
<accession>A0A1D2M8R3</accession>
<dbReference type="EMBL" id="LJIJ01002718">
    <property type="protein sequence ID" value="ODM89329.1"/>
    <property type="molecule type" value="Genomic_DNA"/>
</dbReference>
<evidence type="ECO:0000259" key="1">
    <source>
        <dbReference type="Pfam" id="PF21787"/>
    </source>
</evidence>
<dbReference type="STRING" id="48709.A0A1D2M8R3"/>
<name>A0A1D2M8R3_ORCCI</name>
<dbReference type="InterPro" id="IPR048365">
    <property type="entry name" value="TNP-like_RNaseH_N"/>
</dbReference>
<comment type="caution">
    <text evidence="2">The sequence shown here is derived from an EMBL/GenBank/DDBJ whole genome shotgun (WGS) entry which is preliminary data.</text>
</comment>
<organism evidence="2 3">
    <name type="scientific">Orchesella cincta</name>
    <name type="common">Springtail</name>
    <name type="synonym">Podura cincta</name>
    <dbReference type="NCBI Taxonomy" id="48709"/>
    <lineage>
        <taxon>Eukaryota</taxon>
        <taxon>Metazoa</taxon>
        <taxon>Ecdysozoa</taxon>
        <taxon>Arthropoda</taxon>
        <taxon>Hexapoda</taxon>
        <taxon>Collembola</taxon>
        <taxon>Entomobryomorpha</taxon>
        <taxon>Entomobryoidea</taxon>
        <taxon>Orchesellidae</taxon>
        <taxon>Orchesellinae</taxon>
        <taxon>Orchesella</taxon>
    </lineage>
</organism>
<keyword evidence="3" id="KW-1185">Reference proteome</keyword>
<dbReference type="AlphaFoldDB" id="A0A1D2M8R3"/>
<sequence length="744" mass="84758">MKAHTHTNKNRCLHLEAEFNSSKSKQKHILQLLNSNRVPIKFVNYPSDNFSSCLQDLANVALTCSEPEMPSCFVPGCKTGNTQWSGRFTYSSSREMQPKICHLHFEEDFIVKTDKVMMGSVVMTEKQRKLWTLTPNAVPTKFSNTVIPKYFDKKVQARKPPAERQQIVTEEVSATSDMEIEQATLDTPKDLNFDDLRMLQIPLGWMCQQNEESIRFMEMVVDTRAKRTTFCPVKDLEVTNVFTGYRFSVKVRSKDITDRFEPVSSTLEVQKLLDNLISIKLCSGIPNFNIIFSFPSSFKVATTWFADNCPQEVTDVSTCENCSRLKPKLRGAADIVMKKRATAPNQDGKCNTKKILMKRQFKATKARLSRMRNRNLELKKMYTELKACSEASLSEKIDSLNLPPPTKSAMLTSLKVAQAKSKYAVRYSADWLLQSILLKITSPKGYRKLRDSKIVPLPDPAHLTRLLSGISCQFGFSDYVFAELEKSFKLLSKRDSQVMLLVDEMGVQEKVSFEKASMKFKGYIDYADFMEDEKTRKKAKREADHCLVLMIRSLNNKMVFVHILQTQPVASFATRGAAPGNMLVKIILSCIIKLEKVGCEVVGVVSDGATSNKSMWRELGITTKRGGSIVNSVANPVDETRRIFFFCDIPHVFKCIRNHMLKTADVQWSGGTAHWAVYRNLYEVDKAAELRIVPKLTPKHINPNPFQRMKCSYALKVQFIKAYREIENHPLFKGTESTENLLER</sequence>
<protein>
    <submittedName>
        <fullName evidence="2">Transposable element P transposase</fullName>
    </submittedName>
</protein>
<dbReference type="OMA" id="AGACENM"/>
<evidence type="ECO:0000313" key="2">
    <source>
        <dbReference type="EMBL" id="ODM89329.1"/>
    </source>
</evidence>
<dbReference type="Proteomes" id="UP000094527">
    <property type="component" value="Unassembled WGS sequence"/>
</dbReference>